<dbReference type="FunFam" id="3.40.50.720:FF:000203">
    <property type="entry name" value="D-3-phosphoglycerate dehydrogenase (SerA)"/>
    <property type="match status" value="1"/>
</dbReference>
<dbReference type="Pfam" id="PF00389">
    <property type="entry name" value="2-Hacid_dh"/>
    <property type="match status" value="1"/>
</dbReference>
<dbReference type="InterPro" id="IPR006140">
    <property type="entry name" value="D-isomer_DH_NAD-bd"/>
</dbReference>
<dbReference type="PANTHER" id="PTHR42789">
    <property type="entry name" value="D-ISOMER SPECIFIC 2-HYDROXYACID DEHYDROGENASE FAMILY PROTEIN (AFU_ORTHOLOGUE AFUA_6G10090)"/>
    <property type="match status" value="1"/>
</dbReference>
<dbReference type="GO" id="GO:0051287">
    <property type="term" value="F:NAD binding"/>
    <property type="evidence" value="ECO:0007669"/>
    <property type="project" value="InterPro"/>
</dbReference>
<protein>
    <submittedName>
        <fullName evidence="8">Putative D-3-phosphoglycerate dehydrogenase</fullName>
    </submittedName>
</protein>
<accession>A0A6A6IXA6</accession>
<dbReference type="InterPro" id="IPR036291">
    <property type="entry name" value="NAD(P)-bd_dom_sf"/>
</dbReference>
<dbReference type="InterPro" id="IPR029752">
    <property type="entry name" value="D-isomer_DH_CS1"/>
</dbReference>
<dbReference type="RefSeq" id="XP_033690175.1">
    <property type="nucleotide sequence ID" value="XM_033819995.1"/>
</dbReference>
<dbReference type="EMBL" id="ML987190">
    <property type="protein sequence ID" value="KAF2255171.1"/>
    <property type="molecule type" value="Genomic_DNA"/>
</dbReference>
<keyword evidence="2" id="KW-0028">Amino-acid biosynthesis</keyword>
<dbReference type="PROSITE" id="PS00670">
    <property type="entry name" value="D_2_HYDROXYACID_DH_2"/>
    <property type="match status" value="1"/>
</dbReference>
<dbReference type="AlphaFoldDB" id="A0A6A6IXA6"/>
<dbReference type="InterPro" id="IPR050857">
    <property type="entry name" value="D-2-hydroxyacid_DH"/>
</dbReference>
<dbReference type="PROSITE" id="PS00065">
    <property type="entry name" value="D_2_HYDROXYACID_DH_1"/>
    <property type="match status" value="1"/>
</dbReference>
<evidence type="ECO:0000313" key="8">
    <source>
        <dbReference type="EMBL" id="KAF2255171.1"/>
    </source>
</evidence>
<dbReference type="Pfam" id="PF02826">
    <property type="entry name" value="2-Hacid_dh_C"/>
    <property type="match status" value="1"/>
</dbReference>
<evidence type="ECO:0000256" key="4">
    <source>
        <dbReference type="ARBA" id="ARBA00023027"/>
    </source>
</evidence>
<dbReference type="OrthoDB" id="298012at2759"/>
<dbReference type="GeneID" id="54573325"/>
<feature type="domain" description="D-isomer specific 2-hydroxyacid dehydrogenase NAD-binding" evidence="7">
    <location>
        <begin position="107"/>
        <end position="287"/>
    </location>
</feature>
<dbReference type="GO" id="GO:0008652">
    <property type="term" value="P:amino acid biosynthetic process"/>
    <property type="evidence" value="ECO:0007669"/>
    <property type="project" value="UniProtKB-KW"/>
</dbReference>
<name>A0A6A6IXA6_9PLEO</name>
<evidence type="ECO:0000259" key="7">
    <source>
        <dbReference type="Pfam" id="PF02826"/>
    </source>
</evidence>
<comment type="similarity">
    <text evidence="1 5">Belongs to the D-isomer specific 2-hydroxyacid dehydrogenase family.</text>
</comment>
<sequence>MQGKPKVYVLDPYHADAIALLQSFGDIHVVLPTDPRKSDWYSDADGLLLRSETRLGEADFKEARKLRVIVKQGAGVDNIDLEAAKAAGVAVHNTPALNSEAVAELCLALTLSLSRRVCEIDRRIRRGEKVVRSQTLGLSLFQKTIGIIGMGNIGRESARKWKRAFDAKIIGYDPVVLEDAWADIEHTRVKNVDQLLREADVVSLHVPLLPTTRGMIGTRELGLMKKQAILINAARGGLVDEKALLVVLKQGRIWGAVLDAMEVEPPTKESCGEFLELDNVIVTPHIGASTIENQSNSGSAAVRILRGVLRGDAGVVGKLV</sequence>
<proteinExistence type="inferred from homology"/>
<evidence type="ECO:0000256" key="5">
    <source>
        <dbReference type="RuleBase" id="RU003719"/>
    </source>
</evidence>
<evidence type="ECO:0000256" key="2">
    <source>
        <dbReference type="ARBA" id="ARBA00022605"/>
    </source>
</evidence>
<evidence type="ECO:0000256" key="3">
    <source>
        <dbReference type="ARBA" id="ARBA00023002"/>
    </source>
</evidence>
<evidence type="ECO:0000259" key="6">
    <source>
        <dbReference type="Pfam" id="PF00389"/>
    </source>
</evidence>
<keyword evidence="9" id="KW-1185">Reference proteome</keyword>
<gene>
    <name evidence="8" type="ORF">BU26DRAFT_151666</name>
</gene>
<evidence type="ECO:0000256" key="1">
    <source>
        <dbReference type="ARBA" id="ARBA00005854"/>
    </source>
</evidence>
<feature type="domain" description="D-isomer specific 2-hydroxyacid dehydrogenase catalytic" evidence="6">
    <location>
        <begin position="7"/>
        <end position="311"/>
    </location>
</feature>
<evidence type="ECO:0000313" key="9">
    <source>
        <dbReference type="Proteomes" id="UP000800094"/>
    </source>
</evidence>
<dbReference type="InterPro" id="IPR006139">
    <property type="entry name" value="D-isomer_2_OHA_DH_cat_dom"/>
</dbReference>
<organism evidence="8 9">
    <name type="scientific">Trematosphaeria pertusa</name>
    <dbReference type="NCBI Taxonomy" id="390896"/>
    <lineage>
        <taxon>Eukaryota</taxon>
        <taxon>Fungi</taxon>
        <taxon>Dikarya</taxon>
        <taxon>Ascomycota</taxon>
        <taxon>Pezizomycotina</taxon>
        <taxon>Dothideomycetes</taxon>
        <taxon>Pleosporomycetidae</taxon>
        <taxon>Pleosporales</taxon>
        <taxon>Massarineae</taxon>
        <taxon>Trematosphaeriaceae</taxon>
        <taxon>Trematosphaeria</taxon>
    </lineage>
</organism>
<dbReference type="InterPro" id="IPR029753">
    <property type="entry name" value="D-isomer_DH_CS"/>
</dbReference>
<dbReference type="SUPFAM" id="SSF51735">
    <property type="entry name" value="NAD(P)-binding Rossmann-fold domains"/>
    <property type="match status" value="1"/>
</dbReference>
<dbReference type="Proteomes" id="UP000800094">
    <property type="component" value="Unassembled WGS sequence"/>
</dbReference>
<keyword evidence="4" id="KW-0520">NAD</keyword>
<dbReference type="GO" id="GO:0016616">
    <property type="term" value="F:oxidoreductase activity, acting on the CH-OH group of donors, NAD or NADP as acceptor"/>
    <property type="evidence" value="ECO:0007669"/>
    <property type="project" value="InterPro"/>
</dbReference>
<dbReference type="SUPFAM" id="SSF52283">
    <property type="entry name" value="Formate/glycerate dehydrogenase catalytic domain-like"/>
    <property type="match status" value="1"/>
</dbReference>
<keyword evidence="3 5" id="KW-0560">Oxidoreductase</keyword>
<dbReference type="Gene3D" id="3.40.50.720">
    <property type="entry name" value="NAD(P)-binding Rossmann-like Domain"/>
    <property type="match status" value="2"/>
</dbReference>
<dbReference type="PANTHER" id="PTHR42789:SF1">
    <property type="entry name" value="D-ISOMER SPECIFIC 2-HYDROXYACID DEHYDROGENASE FAMILY PROTEIN (AFU_ORTHOLOGUE AFUA_6G10090)"/>
    <property type="match status" value="1"/>
</dbReference>
<reference evidence="8" key="1">
    <citation type="journal article" date="2020" name="Stud. Mycol.">
        <title>101 Dothideomycetes genomes: a test case for predicting lifestyles and emergence of pathogens.</title>
        <authorList>
            <person name="Haridas S."/>
            <person name="Albert R."/>
            <person name="Binder M."/>
            <person name="Bloem J."/>
            <person name="Labutti K."/>
            <person name="Salamov A."/>
            <person name="Andreopoulos B."/>
            <person name="Baker S."/>
            <person name="Barry K."/>
            <person name="Bills G."/>
            <person name="Bluhm B."/>
            <person name="Cannon C."/>
            <person name="Castanera R."/>
            <person name="Culley D."/>
            <person name="Daum C."/>
            <person name="Ezra D."/>
            <person name="Gonzalez J."/>
            <person name="Henrissat B."/>
            <person name="Kuo A."/>
            <person name="Liang C."/>
            <person name="Lipzen A."/>
            <person name="Lutzoni F."/>
            <person name="Magnuson J."/>
            <person name="Mondo S."/>
            <person name="Nolan M."/>
            <person name="Ohm R."/>
            <person name="Pangilinan J."/>
            <person name="Park H.-J."/>
            <person name="Ramirez L."/>
            <person name="Alfaro M."/>
            <person name="Sun H."/>
            <person name="Tritt A."/>
            <person name="Yoshinaga Y."/>
            <person name="Zwiers L.-H."/>
            <person name="Turgeon B."/>
            <person name="Goodwin S."/>
            <person name="Spatafora J."/>
            <person name="Crous P."/>
            <person name="Grigoriev I."/>
        </authorList>
    </citation>
    <scope>NUCLEOTIDE SEQUENCE</scope>
    <source>
        <strain evidence="8">CBS 122368</strain>
    </source>
</reference>